<dbReference type="PROSITE" id="PS50804">
    <property type="entry name" value="SCAN_BOX"/>
    <property type="match status" value="1"/>
</dbReference>
<proteinExistence type="predicted"/>
<dbReference type="InterPro" id="IPR003309">
    <property type="entry name" value="SCAN_dom"/>
</dbReference>
<evidence type="ECO:0000313" key="4">
    <source>
        <dbReference type="Proteomes" id="UP000002279"/>
    </source>
</evidence>
<reference evidence="3" key="1">
    <citation type="submission" date="2025-08" db="UniProtKB">
        <authorList>
            <consortium name="Ensembl"/>
        </authorList>
    </citation>
    <scope>IDENTIFICATION</scope>
    <source>
        <strain evidence="3">Glennie</strain>
    </source>
</reference>
<dbReference type="Pfam" id="PF02023">
    <property type="entry name" value="SCAN"/>
    <property type="match status" value="1"/>
</dbReference>
<dbReference type="InParanoid" id="A0A6I8MXG9"/>
<dbReference type="PANTHER" id="PTHR45935:SF29">
    <property type="entry name" value="SCAN BOX DOMAIN-CONTAINING PROTEIN"/>
    <property type="match status" value="1"/>
</dbReference>
<dbReference type="AlphaFoldDB" id="A0A6I8MXG9"/>
<dbReference type="FunFam" id="1.10.4020.10:FF:000001">
    <property type="entry name" value="zinc finger protein 263 isoform X1"/>
    <property type="match status" value="1"/>
</dbReference>
<sequence>MTAKLRRVAALKPQVRAPKERERFRAANVEEDWAPRTESGQHVNGEFCQWNFWRFRYQDASGPQEALSQLRKLCHQWLKPEKHTKEQILEMLVLEQFLTILPGEIQTWVRIHQPQSGEEAVTLVEDLSRSKGKCQGKGSLSLVSSHS</sequence>
<dbReference type="Gene3D" id="1.10.4020.10">
    <property type="entry name" value="DNA breaking-rejoining enzymes"/>
    <property type="match status" value="1"/>
</dbReference>
<keyword evidence="4" id="KW-1185">Reference proteome</keyword>
<reference evidence="3" key="2">
    <citation type="submission" date="2025-09" db="UniProtKB">
        <authorList>
            <consortium name="Ensembl"/>
        </authorList>
    </citation>
    <scope>IDENTIFICATION</scope>
    <source>
        <strain evidence="3">Glennie</strain>
    </source>
</reference>
<dbReference type="Ensembl" id="ENSOANT00000055558.1">
    <property type="protein sequence ID" value="ENSOANP00000033412.1"/>
    <property type="gene ID" value="ENSOANG00000041955.1"/>
</dbReference>
<accession>A0A6I8MXG9</accession>
<keyword evidence="1" id="KW-0539">Nucleus</keyword>
<dbReference type="InterPro" id="IPR050916">
    <property type="entry name" value="SCAN-C2H2_zinc_finger"/>
</dbReference>
<dbReference type="PANTHER" id="PTHR45935">
    <property type="entry name" value="PROTEIN ZBED8-RELATED"/>
    <property type="match status" value="1"/>
</dbReference>
<organism evidence="3 4">
    <name type="scientific">Ornithorhynchus anatinus</name>
    <name type="common">Duckbill platypus</name>
    <dbReference type="NCBI Taxonomy" id="9258"/>
    <lineage>
        <taxon>Eukaryota</taxon>
        <taxon>Metazoa</taxon>
        <taxon>Chordata</taxon>
        <taxon>Craniata</taxon>
        <taxon>Vertebrata</taxon>
        <taxon>Euteleostomi</taxon>
        <taxon>Mammalia</taxon>
        <taxon>Monotremata</taxon>
        <taxon>Ornithorhynchidae</taxon>
        <taxon>Ornithorhynchus</taxon>
    </lineage>
</organism>
<dbReference type="InterPro" id="IPR038269">
    <property type="entry name" value="SCAN_sf"/>
</dbReference>
<dbReference type="OMA" id="WAPRTES"/>
<name>A0A6I8MXG9_ORNAN</name>
<dbReference type="GeneTree" id="ENSGT00940000154740"/>
<dbReference type="Bgee" id="ENSOANG00000041955">
    <property type="expression patterns" value="Expressed in testis and 7 other cell types or tissues"/>
</dbReference>
<feature type="domain" description="SCAN box" evidence="2">
    <location>
        <begin position="52"/>
        <end position="130"/>
    </location>
</feature>
<dbReference type="SUPFAM" id="SSF47353">
    <property type="entry name" value="Retrovirus capsid dimerization domain-like"/>
    <property type="match status" value="1"/>
</dbReference>
<dbReference type="SMART" id="SM00431">
    <property type="entry name" value="SCAN"/>
    <property type="match status" value="1"/>
</dbReference>
<dbReference type="Proteomes" id="UP000002279">
    <property type="component" value="Unplaced"/>
</dbReference>
<dbReference type="CDD" id="cd07936">
    <property type="entry name" value="SCAN"/>
    <property type="match status" value="1"/>
</dbReference>
<evidence type="ECO:0000256" key="1">
    <source>
        <dbReference type="ARBA" id="ARBA00023242"/>
    </source>
</evidence>
<evidence type="ECO:0000259" key="2">
    <source>
        <dbReference type="PROSITE" id="PS50804"/>
    </source>
</evidence>
<evidence type="ECO:0000313" key="3">
    <source>
        <dbReference type="Ensembl" id="ENSOANP00000033412.1"/>
    </source>
</evidence>
<protein>
    <recommendedName>
        <fullName evidence="2">SCAN box domain-containing protein</fullName>
    </recommendedName>
</protein>